<dbReference type="RefSeq" id="WP_059206596.1">
    <property type="nucleotide sequence ID" value="NZ_KQ948660.1"/>
</dbReference>
<sequence length="288" mass="32825">MDRALLAHFLRARREVLQPEDVGLPRGPRRRTGGLRREEVAALAGMSVDYYSRIEQQRGPMPSEQVLAGLARGLHLSLGERDHLFDLGGHSAPRRHLREDHVSPTMLRIVERLADTPALVMSRFNETLLQNQPAVALLGDYTRFSGMSRYLVYRWFTDPAQRDLYPAEDHDLRGRVFTVDLRSVYTADPRGRAGEIVAALLDVSPEFAEVWRLHEVDLTHHNDLKRYLHPELGELQLYCQRLIDPDQAQELLVFSATPGSPSYEKLQLLPAVGVQASHDPEVLREDFR</sequence>
<gene>
    <name evidence="2" type="ORF">AQJ46_18225</name>
</gene>
<dbReference type="InterPro" id="IPR010982">
    <property type="entry name" value="Lambda_DNA-bd_dom_sf"/>
</dbReference>
<feature type="domain" description="HTH cro/C1-type" evidence="1">
    <location>
        <begin position="34"/>
        <end position="81"/>
    </location>
</feature>
<name>A0A101SAE4_9ACTN</name>
<dbReference type="GO" id="GO:0003677">
    <property type="term" value="F:DNA binding"/>
    <property type="evidence" value="ECO:0007669"/>
    <property type="project" value="InterPro"/>
</dbReference>
<dbReference type="Gene3D" id="3.30.450.180">
    <property type="match status" value="1"/>
</dbReference>
<evidence type="ECO:0000313" key="3">
    <source>
        <dbReference type="Proteomes" id="UP000053669"/>
    </source>
</evidence>
<dbReference type="STRING" id="58343.AQJ46_18225"/>
<dbReference type="PROSITE" id="PS50943">
    <property type="entry name" value="HTH_CROC1"/>
    <property type="match status" value="1"/>
</dbReference>
<dbReference type="InterPro" id="IPR041413">
    <property type="entry name" value="MLTR_LBD"/>
</dbReference>
<dbReference type="AlphaFoldDB" id="A0A101SAE4"/>
<dbReference type="SUPFAM" id="SSF47413">
    <property type="entry name" value="lambda repressor-like DNA-binding domains"/>
    <property type="match status" value="1"/>
</dbReference>
<dbReference type="Pfam" id="PF13560">
    <property type="entry name" value="HTH_31"/>
    <property type="match status" value="1"/>
</dbReference>
<evidence type="ECO:0000259" key="1">
    <source>
        <dbReference type="PROSITE" id="PS50943"/>
    </source>
</evidence>
<proteinExistence type="predicted"/>
<dbReference type="Pfam" id="PF17765">
    <property type="entry name" value="MLTR_LBD"/>
    <property type="match status" value="1"/>
</dbReference>
<dbReference type="InterPro" id="IPR001387">
    <property type="entry name" value="Cro/C1-type_HTH"/>
</dbReference>
<dbReference type="Proteomes" id="UP000053669">
    <property type="component" value="Unassembled WGS sequence"/>
</dbReference>
<dbReference type="EMBL" id="LMWU01000017">
    <property type="protein sequence ID" value="KUN70296.1"/>
    <property type="molecule type" value="Genomic_DNA"/>
</dbReference>
<reference evidence="2 3" key="1">
    <citation type="submission" date="2015-10" db="EMBL/GenBank/DDBJ databases">
        <title>Draft genome sequence of Streptomyces canus DSM 40017, type strain for the species Streptomyces canus.</title>
        <authorList>
            <person name="Ruckert C."/>
            <person name="Winkler A."/>
            <person name="Kalinowski J."/>
            <person name="Kampfer P."/>
            <person name="Glaeser S."/>
        </authorList>
    </citation>
    <scope>NUCLEOTIDE SEQUENCE [LARGE SCALE GENOMIC DNA]</scope>
    <source>
        <strain evidence="2 3">DSM 40017</strain>
    </source>
</reference>
<organism evidence="2 3">
    <name type="scientific">Streptomyces canus</name>
    <dbReference type="NCBI Taxonomy" id="58343"/>
    <lineage>
        <taxon>Bacteria</taxon>
        <taxon>Bacillati</taxon>
        <taxon>Actinomycetota</taxon>
        <taxon>Actinomycetes</taxon>
        <taxon>Kitasatosporales</taxon>
        <taxon>Streptomycetaceae</taxon>
        <taxon>Streptomyces</taxon>
        <taxon>Streptomyces aurantiacus group</taxon>
    </lineage>
</organism>
<dbReference type="CDD" id="cd00093">
    <property type="entry name" value="HTH_XRE"/>
    <property type="match status" value="1"/>
</dbReference>
<comment type="caution">
    <text evidence="2">The sequence shown here is derived from an EMBL/GenBank/DDBJ whole genome shotgun (WGS) entry which is preliminary data.</text>
</comment>
<evidence type="ECO:0000313" key="2">
    <source>
        <dbReference type="EMBL" id="KUN70296.1"/>
    </source>
</evidence>
<protein>
    <submittedName>
        <fullName evidence="2">XRE family transcriptional regulator</fullName>
    </submittedName>
</protein>
<accession>A0A101SAE4</accession>
<dbReference type="PANTHER" id="PTHR35010">
    <property type="entry name" value="BLL4672 PROTEIN-RELATED"/>
    <property type="match status" value="1"/>
</dbReference>
<dbReference type="Gene3D" id="1.10.260.40">
    <property type="entry name" value="lambda repressor-like DNA-binding domains"/>
    <property type="match status" value="1"/>
</dbReference>
<dbReference type="PANTHER" id="PTHR35010:SF2">
    <property type="entry name" value="BLL4672 PROTEIN"/>
    <property type="match status" value="1"/>
</dbReference>
<dbReference type="SMART" id="SM00530">
    <property type="entry name" value="HTH_XRE"/>
    <property type="match status" value="1"/>
</dbReference>